<proteinExistence type="predicted"/>
<accession>A0A2R6WJS7</accession>
<dbReference type="EMBL" id="KZ772755">
    <property type="protein sequence ID" value="PTQ34083.1"/>
    <property type="molecule type" value="Genomic_DNA"/>
</dbReference>
<evidence type="ECO:0000313" key="2">
    <source>
        <dbReference type="Proteomes" id="UP000244005"/>
    </source>
</evidence>
<protein>
    <submittedName>
        <fullName evidence="1">Uncharacterized protein</fullName>
    </submittedName>
</protein>
<organism evidence="1 2">
    <name type="scientific">Marchantia polymorpha</name>
    <name type="common">Common liverwort</name>
    <name type="synonym">Marchantia aquatica</name>
    <dbReference type="NCBI Taxonomy" id="3197"/>
    <lineage>
        <taxon>Eukaryota</taxon>
        <taxon>Viridiplantae</taxon>
        <taxon>Streptophyta</taxon>
        <taxon>Embryophyta</taxon>
        <taxon>Marchantiophyta</taxon>
        <taxon>Marchantiopsida</taxon>
        <taxon>Marchantiidae</taxon>
        <taxon>Marchantiales</taxon>
        <taxon>Marchantiaceae</taxon>
        <taxon>Marchantia</taxon>
    </lineage>
</organism>
<gene>
    <name evidence="1" type="ORF">MARPO_0083s0048</name>
</gene>
<dbReference type="Proteomes" id="UP000244005">
    <property type="component" value="Unassembled WGS sequence"/>
</dbReference>
<reference evidence="2" key="1">
    <citation type="journal article" date="2017" name="Cell">
        <title>Insights into land plant evolution garnered from the Marchantia polymorpha genome.</title>
        <authorList>
            <person name="Bowman J.L."/>
            <person name="Kohchi T."/>
            <person name="Yamato K.T."/>
            <person name="Jenkins J."/>
            <person name="Shu S."/>
            <person name="Ishizaki K."/>
            <person name="Yamaoka S."/>
            <person name="Nishihama R."/>
            <person name="Nakamura Y."/>
            <person name="Berger F."/>
            <person name="Adam C."/>
            <person name="Aki S.S."/>
            <person name="Althoff F."/>
            <person name="Araki T."/>
            <person name="Arteaga-Vazquez M.A."/>
            <person name="Balasubrmanian S."/>
            <person name="Barry K."/>
            <person name="Bauer D."/>
            <person name="Boehm C.R."/>
            <person name="Briginshaw L."/>
            <person name="Caballero-Perez J."/>
            <person name="Catarino B."/>
            <person name="Chen F."/>
            <person name="Chiyoda S."/>
            <person name="Chovatia M."/>
            <person name="Davies K.M."/>
            <person name="Delmans M."/>
            <person name="Demura T."/>
            <person name="Dierschke T."/>
            <person name="Dolan L."/>
            <person name="Dorantes-Acosta A.E."/>
            <person name="Eklund D.M."/>
            <person name="Florent S.N."/>
            <person name="Flores-Sandoval E."/>
            <person name="Fujiyama A."/>
            <person name="Fukuzawa H."/>
            <person name="Galik B."/>
            <person name="Grimanelli D."/>
            <person name="Grimwood J."/>
            <person name="Grossniklaus U."/>
            <person name="Hamada T."/>
            <person name="Haseloff J."/>
            <person name="Hetherington A.J."/>
            <person name="Higo A."/>
            <person name="Hirakawa Y."/>
            <person name="Hundley H.N."/>
            <person name="Ikeda Y."/>
            <person name="Inoue K."/>
            <person name="Inoue S.I."/>
            <person name="Ishida S."/>
            <person name="Jia Q."/>
            <person name="Kakita M."/>
            <person name="Kanazawa T."/>
            <person name="Kawai Y."/>
            <person name="Kawashima T."/>
            <person name="Kennedy M."/>
            <person name="Kinose K."/>
            <person name="Kinoshita T."/>
            <person name="Kohara Y."/>
            <person name="Koide E."/>
            <person name="Komatsu K."/>
            <person name="Kopischke S."/>
            <person name="Kubo M."/>
            <person name="Kyozuka J."/>
            <person name="Lagercrantz U."/>
            <person name="Lin S.S."/>
            <person name="Lindquist E."/>
            <person name="Lipzen A.M."/>
            <person name="Lu C.W."/>
            <person name="De Luna E."/>
            <person name="Martienssen R.A."/>
            <person name="Minamino N."/>
            <person name="Mizutani M."/>
            <person name="Mizutani M."/>
            <person name="Mochizuki N."/>
            <person name="Monte I."/>
            <person name="Mosher R."/>
            <person name="Nagasaki H."/>
            <person name="Nakagami H."/>
            <person name="Naramoto S."/>
            <person name="Nishitani K."/>
            <person name="Ohtani M."/>
            <person name="Okamoto T."/>
            <person name="Okumura M."/>
            <person name="Phillips J."/>
            <person name="Pollak B."/>
            <person name="Reinders A."/>
            <person name="Rovekamp M."/>
            <person name="Sano R."/>
            <person name="Sawa S."/>
            <person name="Schmid M.W."/>
            <person name="Shirakawa M."/>
            <person name="Solano R."/>
            <person name="Spunde A."/>
            <person name="Suetsugu N."/>
            <person name="Sugano S."/>
            <person name="Sugiyama A."/>
            <person name="Sun R."/>
            <person name="Suzuki Y."/>
            <person name="Takenaka M."/>
            <person name="Takezawa D."/>
            <person name="Tomogane H."/>
            <person name="Tsuzuki M."/>
            <person name="Ueda T."/>
            <person name="Umeda M."/>
            <person name="Ward J.M."/>
            <person name="Watanabe Y."/>
            <person name="Yazaki K."/>
            <person name="Yokoyama R."/>
            <person name="Yoshitake Y."/>
            <person name="Yotsui I."/>
            <person name="Zachgo S."/>
            <person name="Schmutz J."/>
        </authorList>
    </citation>
    <scope>NUCLEOTIDE SEQUENCE [LARGE SCALE GENOMIC DNA]</scope>
    <source>
        <strain evidence="2">Tak-1</strain>
    </source>
</reference>
<evidence type="ECO:0000313" key="1">
    <source>
        <dbReference type="EMBL" id="PTQ34083.1"/>
    </source>
</evidence>
<keyword evidence="2" id="KW-1185">Reference proteome</keyword>
<dbReference type="Gramene" id="Mp8g12720.1">
    <property type="protein sequence ID" value="Mp8g12720.1.cds1"/>
    <property type="gene ID" value="Mp8g12720"/>
</dbReference>
<dbReference type="AlphaFoldDB" id="A0A2R6WJS7"/>
<sequence>MILVATKTDQRTYHKVFSEGIDPLRWIYTPDHPVPIWMMSIFRSPQQRNIDLVQH</sequence>
<name>A0A2R6WJS7_MARPO</name>